<organism evidence="2">
    <name type="scientific">Anthurium amnicola</name>
    <dbReference type="NCBI Taxonomy" id="1678845"/>
    <lineage>
        <taxon>Eukaryota</taxon>
        <taxon>Viridiplantae</taxon>
        <taxon>Streptophyta</taxon>
        <taxon>Embryophyta</taxon>
        <taxon>Tracheophyta</taxon>
        <taxon>Spermatophyta</taxon>
        <taxon>Magnoliopsida</taxon>
        <taxon>Liliopsida</taxon>
        <taxon>Araceae</taxon>
        <taxon>Pothoideae</taxon>
        <taxon>Potheae</taxon>
        <taxon>Anthurium</taxon>
    </lineage>
</organism>
<evidence type="ECO:0000256" key="1">
    <source>
        <dbReference type="SAM" id="Phobius"/>
    </source>
</evidence>
<reference evidence="2" key="1">
    <citation type="submission" date="2015-07" db="EMBL/GenBank/DDBJ databases">
        <title>Transcriptome Assembly of Anthurium amnicola.</title>
        <authorList>
            <person name="Suzuki J."/>
        </authorList>
    </citation>
    <scope>NUCLEOTIDE SEQUENCE</scope>
</reference>
<dbReference type="AlphaFoldDB" id="A0A1D1XNJ7"/>
<name>A0A1D1XNJ7_9ARAE</name>
<protein>
    <submittedName>
        <fullName evidence="2">Uncharacterized protein</fullName>
    </submittedName>
</protein>
<gene>
    <name evidence="2" type="ORF">g.57286</name>
</gene>
<sequence length="105" mass="12226">MDGSLYCCVHTDTLYILQHFFLVIIYIGTLCSHSKVYQYSLEMSIKKRQSVVISRFIYHNSCANENSFMPFSSLEECQLGVGPFISVIIFHFYPLLKFLRTLILN</sequence>
<keyword evidence="1" id="KW-0472">Membrane</keyword>
<evidence type="ECO:0000313" key="2">
    <source>
        <dbReference type="EMBL" id="JAT43927.1"/>
    </source>
</evidence>
<accession>A0A1D1XNJ7</accession>
<proteinExistence type="predicted"/>
<keyword evidence="1" id="KW-1133">Transmembrane helix</keyword>
<keyword evidence="1" id="KW-0812">Transmembrane</keyword>
<feature type="transmembrane region" description="Helical" evidence="1">
    <location>
        <begin position="15"/>
        <end position="37"/>
    </location>
</feature>
<dbReference type="EMBL" id="GDJX01024009">
    <property type="protein sequence ID" value="JAT43927.1"/>
    <property type="molecule type" value="Transcribed_RNA"/>
</dbReference>